<accession>A0AAN6Y2A2</accession>
<reference evidence="3" key="2">
    <citation type="submission" date="2023-05" db="EMBL/GenBank/DDBJ databases">
        <authorList>
            <consortium name="Lawrence Berkeley National Laboratory"/>
            <person name="Steindorff A."/>
            <person name="Hensen N."/>
            <person name="Bonometti L."/>
            <person name="Westerberg I."/>
            <person name="Brannstrom I.O."/>
            <person name="Guillou S."/>
            <person name="Cros-Aarteil S."/>
            <person name="Calhoun S."/>
            <person name="Haridas S."/>
            <person name="Kuo A."/>
            <person name="Mondo S."/>
            <person name="Pangilinan J."/>
            <person name="Riley R."/>
            <person name="Labutti K."/>
            <person name="Andreopoulos B."/>
            <person name="Lipzen A."/>
            <person name="Chen C."/>
            <person name="Yanf M."/>
            <person name="Daum C."/>
            <person name="Ng V."/>
            <person name="Clum A."/>
            <person name="Ohm R."/>
            <person name="Martin F."/>
            <person name="Silar P."/>
            <person name="Natvig D."/>
            <person name="Lalanne C."/>
            <person name="Gautier V."/>
            <person name="Ament-Velasquez S.L."/>
            <person name="Kruys A."/>
            <person name="Hutchinson M.I."/>
            <person name="Powell A.J."/>
            <person name="Barry K."/>
            <person name="Miller A.N."/>
            <person name="Grigoriev I.V."/>
            <person name="Debuchy R."/>
            <person name="Gladieux P."/>
            <person name="Thoren M.H."/>
            <person name="Johannesson H."/>
        </authorList>
    </citation>
    <scope>NUCLEOTIDE SEQUENCE</scope>
    <source>
        <strain evidence="3">PSN293</strain>
    </source>
</reference>
<dbReference type="InterPro" id="IPR056884">
    <property type="entry name" value="NPHP3-like_N"/>
</dbReference>
<reference evidence="3" key="1">
    <citation type="journal article" date="2023" name="Mol. Phylogenet. Evol.">
        <title>Genome-scale phylogeny and comparative genomics of the fungal order Sordariales.</title>
        <authorList>
            <person name="Hensen N."/>
            <person name="Bonometti L."/>
            <person name="Westerberg I."/>
            <person name="Brannstrom I.O."/>
            <person name="Guillou S."/>
            <person name="Cros-Aarteil S."/>
            <person name="Calhoun S."/>
            <person name="Haridas S."/>
            <person name="Kuo A."/>
            <person name="Mondo S."/>
            <person name="Pangilinan J."/>
            <person name="Riley R."/>
            <person name="LaButti K."/>
            <person name="Andreopoulos B."/>
            <person name="Lipzen A."/>
            <person name="Chen C."/>
            <person name="Yan M."/>
            <person name="Daum C."/>
            <person name="Ng V."/>
            <person name="Clum A."/>
            <person name="Steindorff A."/>
            <person name="Ohm R.A."/>
            <person name="Martin F."/>
            <person name="Silar P."/>
            <person name="Natvig D.O."/>
            <person name="Lalanne C."/>
            <person name="Gautier V."/>
            <person name="Ament-Velasquez S.L."/>
            <person name="Kruys A."/>
            <person name="Hutchinson M.I."/>
            <person name="Powell A.J."/>
            <person name="Barry K."/>
            <person name="Miller A.N."/>
            <person name="Grigoriev I.V."/>
            <person name="Debuchy R."/>
            <person name="Gladieux P."/>
            <person name="Hiltunen Thoren M."/>
            <person name="Johannesson H."/>
        </authorList>
    </citation>
    <scope>NUCLEOTIDE SEQUENCE</scope>
    <source>
        <strain evidence="3">PSN293</strain>
    </source>
</reference>
<dbReference type="PANTHER" id="PTHR10039:SF5">
    <property type="entry name" value="NACHT DOMAIN-CONTAINING PROTEIN"/>
    <property type="match status" value="1"/>
</dbReference>
<dbReference type="PROSITE" id="PS50837">
    <property type="entry name" value="NACHT"/>
    <property type="match status" value="1"/>
</dbReference>
<keyword evidence="4" id="KW-1185">Reference proteome</keyword>
<keyword evidence="1" id="KW-0677">Repeat</keyword>
<gene>
    <name evidence="3" type="ORF">QBC37DRAFT_321258</name>
</gene>
<dbReference type="AlphaFoldDB" id="A0AAN6Y2A2"/>
<dbReference type="Pfam" id="PF24883">
    <property type="entry name" value="NPHP3_N"/>
    <property type="match status" value="1"/>
</dbReference>
<dbReference type="InterPro" id="IPR027417">
    <property type="entry name" value="P-loop_NTPase"/>
</dbReference>
<feature type="domain" description="NACHT" evidence="2">
    <location>
        <begin position="297"/>
        <end position="459"/>
    </location>
</feature>
<proteinExistence type="predicted"/>
<protein>
    <recommendedName>
        <fullName evidence="2">NACHT domain-containing protein</fullName>
    </recommendedName>
</protein>
<evidence type="ECO:0000313" key="3">
    <source>
        <dbReference type="EMBL" id="KAK4210898.1"/>
    </source>
</evidence>
<dbReference type="EMBL" id="MU858162">
    <property type="protein sequence ID" value="KAK4210898.1"/>
    <property type="molecule type" value="Genomic_DNA"/>
</dbReference>
<sequence length="539" mass="60408">MDPVSAIGLVASITGIVSFGSKTVKIASQIRHAGSHDGILSLEASAHDMNKAANLLRSQASSQSGSSVGSDQGMVLLADRSLKVVESIMKLSEDVRGAQKNGKSAGRRSAVKQAFKVILMGDRIDSLEKELNGIRGGLQLQGSVLIKEKLETNSMKLDDALKSLDEYALSLLSAGSVLDELRVHAETIIKNRSRGEILAEARHAEVMQHIAPPRNADTDPRSHGWQLGSNSREEVLRREQIAAQRILDWLWFPDMAEREETIDLAFDQTFHWVFCDPKQHQKPWDNFGSFLRSNDSTSYWITGKPGSGKSTLMKFIANNFKTTDYLKDWSGAEPVLTVKYYFSHRASELQRTEAGMLRSLHYQILHQKRDWIEQAHPGRFRIHRDQENGTTIAASAPNIHELRTGLDDLINAQPSSRFFFIIDGLDEHKATEATVDLLANSLLRLANYPNVKILISSRPWLVFEEVFDKSPRLQVHELTRDDILHFTTTNILKHPRTLVLHLKYKFLGNSPPFLEVATPNLGACVAEFGVKFPAKTFFH</sequence>
<dbReference type="InterPro" id="IPR007111">
    <property type="entry name" value="NACHT_NTPase"/>
</dbReference>
<evidence type="ECO:0000259" key="2">
    <source>
        <dbReference type="PROSITE" id="PS50837"/>
    </source>
</evidence>
<evidence type="ECO:0000313" key="4">
    <source>
        <dbReference type="Proteomes" id="UP001301769"/>
    </source>
</evidence>
<dbReference type="Gene3D" id="3.40.50.300">
    <property type="entry name" value="P-loop containing nucleotide triphosphate hydrolases"/>
    <property type="match status" value="1"/>
</dbReference>
<dbReference type="SUPFAM" id="SSF52540">
    <property type="entry name" value="P-loop containing nucleoside triphosphate hydrolases"/>
    <property type="match status" value="1"/>
</dbReference>
<dbReference type="PANTHER" id="PTHR10039">
    <property type="entry name" value="AMELOGENIN"/>
    <property type="match status" value="1"/>
</dbReference>
<dbReference type="Proteomes" id="UP001301769">
    <property type="component" value="Unassembled WGS sequence"/>
</dbReference>
<evidence type="ECO:0000256" key="1">
    <source>
        <dbReference type="ARBA" id="ARBA00022737"/>
    </source>
</evidence>
<name>A0AAN6Y2A2_9PEZI</name>
<comment type="caution">
    <text evidence="3">The sequence shown here is derived from an EMBL/GenBank/DDBJ whole genome shotgun (WGS) entry which is preliminary data.</text>
</comment>
<organism evidence="3 4">
    <name type="scientific">Rhypophila decipiens</name>
    <dbReference type="NCBI Taxonomy" id="261697"/>
    <lineage>
        <taxon>Eukaryota</taxon>
        <taxon>Fungi</taxon>
        <taxon>Dikarya</taxon>
        <taxon>Ascomycota</taxon>
        <taxon>Pezizomycotina</taxon>
        <taxon>Sordariomycetes</taxon>
        <taxon>Sordariomycetidae</taxon>
        <taxon>Sordariales</taxon>
        <taxon>Naviculisporaceae</taxon>
        <taxon>Rhypophila</taxon>
    </lineage>
</organism>